<evidence type="ECO:0000256" key="1">
    <source>
        <dbReference type="SAM" id="Phobius"/>
    </source>
</evidence>
<keyword evidence="1" id="KW-0812">Transmembrane</keyword>
<accession>A0A6M3KJB1</accession>
<sequence length="164" mass="18248">MLGLETLLGGVVGGIFRVVPEVLKFMDRKNERKHELSMQDKAFEFQKLQGDQKIDEISTKGQMDWNTGALDALAESIKGQSAPSGVKWIDGFSKMMRPLITLQWVVLLYPAVIVAGFWLSVTSGISALDALVKCFGPPEKALVSGILNFWFLGRVFDKVDMRIK</sequence>
<evidence type="ECO:0008006" key="5">
    <source>
        <dbReference type="Google" id="ProtNLM"/>
    </source>
</evidence>
<feature type="transmembrane region" description="Helical" evidence="1">
    <location>
        <begin position="99"/>
        <end position="121"/>
    </location>
</feature>
<evidence type="ECO:0000313" key="4">
    <source>
        <dbReference type="EMBL" id="QJH97731.1"/>
    </source>
</evidence>
<reference evidence="3" key="1">
    <citation type="submission" date="2020-03" db="EMBL/GenBank/DDBJ databases">
        <title>The deep terrestrial virosphere.</title>
        <authorList>
            <person name="Holmfeldt K."/>
            <person name="Nilsson E."/>
            <person name="Simone D."/>
            <person name="Lopez-Fernandez M."/>
            <person name="Wu X."/>
            <person name="de Brujin I."/>
            <person name="Lundin D."/>
            <person name="Andersson A."/>
            <person name="Bertilsson S."/>
            <person name="Dopson M."/>
        </authorList>
    </citation>
    <scope>NUCLEOTIDE SEQUENCE</scope>
    <source>
        <strain evidence="3">MM415A00527</strain>
        <strain evidence="2">MM415B00932</strain>
        <strain evidence="4">TM448B01076</strain>
    </source>
</reference>
<dbReference type="AlphaFoldDB" id="A0A6M3KJB1"/>
<dbReference type="EMBL" id="MT144699">
    <property type="protein sequence ID" value="QJH97731.1"/>
    <property type="molecule type" value="Genomic_DNA"/>
</dbReference>
<dbReference type="EMBL" id="MT141442">
    <property type="protein sequence ID" value="QJA61471.1"/>
    <property type="molecule type" value="Genomic_DNA"/>
</dbReference>
<proteinExistence type="predicted"/>
<keyword evidence="1" id="KW-0472">Membrane</keyword>
<gene>
    <name evidence="3" type="ORF">MM415A00527_0013</name>
    <name evidence="2" type="ORF">MM415B00932_0013</name>
    <name evidence="4" type="ORF">TM448B01076_0005</name>
</gene>
<name>A0A6M3KJB1_9ZZZZ</name>
<protein>
    <recommendedName>
        <fullName evidence="5">Holin</fullName>
    </recommendedName>
</protein>
<dbReference type="EMBL" id="MT142461">
    <property type="protein sequence ID" value="QJA81488.1"/>
    <property type="molecule type" value="Genomic_DNA"/>
</dbReference>
<organism evidence="3">
    <name type="scientific">viral metagenome</name>
    <dbReference type="NCBI Taxonomy" id="1070528"/>
    <lineage>
        <taxon>unclassified sequences</taxon>
        <taxon>metagenomes</taxon>
        <taxon>organismal metagenomes</taxon>
    </lineage>
</organism>
<keyword evidence="1" id="KW-1133">Transmembrane helix</keyword>
<evidence type="ECO:0000313" key="2">
    <source>
        <dbReference type="EMBL" id="QJA61471.1"/>
    </source>
</evidence>
<evidence type="ECO:0000313" key="3">
    <source>
        <dbReference type="EMBL" id="QJA81488.1"/>
    </source>
</evidence>